<gene>
    <name evidence="1" type="ORF">CRHIZ90672A_00002831</name>
</gene>
<dbReference type="EMBL" id="CABFNQ020000725">
    <property type="protein sequence ID" value="CAH0026729.1"/>
    <property type="molecule type" value="Genomic_DNA"/>
</dbReference>
<evidence type="ECO:0000313" key="2">
    <source>
        <dbReference type="Proteomes" id="UP000696573"/>
    </source>
</evidence>
<proteinExistence type="predicted"/>
<protein>
    <submittedName>
        <fullName evidence="1">Uncharacterized protein</fullName>
    </submittedName>
</protein>
<comment type="caution">
    <text evidence="1">The sequence shown here is derived from an EMBL/GenBank/DDBJ whole genome shotgun (WGS) entry which is preliminary data.</text>
</comment>
<evidence type="ECO:0000313" key="1">
    <source>
        <dbReference type="EMBL" id="CAH0026729.1"/>
    </source>
</evidence>
<name>A0A9N9VNA9_9HYPO</name>
<dbReference type="AlphaFoldDB" id="A0A9N9VNA9"/>
<accession>A0A9N9VNA9</accession>
<keyword evidence="2" id="KW-1185">Reference proteome</keyword>
<sequence length="60" mass="6722">MTVGSEVFGDWMYLLLDIAVDLAKGGWGGRVYLNSFIHAIPLLSMTKEARKSLDKISRFC</sequence>
<reference evidence="1" key="1">
    <citation type="submission" date="2021-10" db="EMBL/GenBank/DDBJ databases">
        <authorList>
            <person name="Piombo E."/>
        </authorList>
    </citation>
    <scope>NUCLEOTIDE SEQUENCE</scope>
</reference>
<organism evidence="1 2">
    <name type="scientific">Clonostachys rhizophaga</name>
    <dbReference type="NCBI Taxonomy" id="160324"/>
    <lineage>
        <taxon>Eukaryota</taxon>
        <taxon>Fungi</taxon>
        <taxon>Dikarya</taxon>
        <taxon>Ascomycota</taxon>
        <taxon>Pezizomycotina</taxon>
        <taxon>Sordariomycetes</taxon>
        <taxon>Hypocreomycetidae</taxon>
        <taxon>Hypocreales</taxon>
        <taxon>Bionectriaceae</taxon>
        <taxon>Clonostachys</taxon>
    </lineage>
</organism>
<dbReference type="Proteomes" id="UP000696573">
    <property type="component" value="Unassembled WGS sequence"/>
</dbReference>